<accession>A0A0R0M0N4</accession>
<dbReference type="EMBL" id="LGUB01000006">
    <property type="protein sequence ID" value="KRH95090.1"/>
    <property type="molecule type" value="Genomic_DNA"/>
</dbReference>
<dbReference type="AlphaFoldDB" id="A0A0R0M0N4"/>
<evidence type="ECO:0000313" key="1">
    <source>
        <dbReference type="EMBL" id="KRH95090.1"/>
    </source>
</evidence>
<dbReference type="Proteomes" id="UP000051530">
    <property type="component" value="Unassembled WGS sequence"/>
</dbReference>
<reference evidence="1 2" key="1">
    <citation type="submission" date="2015-07" db="EMBL/GenBank/DDBJ databases">
        <title>The genome of Pseudoloma neurophilia, a relevant intracellular parasite of the zebrafish.</title>
        <authorList>
            <person name="Ndikumana S."/>
            <person name="Pelin A."/>
            <person name="Sanders J."/>
            <person name="Corradi N."/>
        </authorList>
    </citation>
    <scope>NUCLEOTIDE SEQUENCE [LARGE SCALE GENOMIC DNA]</scope>
    <source>
        <strain evidence="1 2">MK1</strain>
    </source>
</reference>
<dbReference type="VEuPathDB" id="MicrosporidiaDB:M153_310005583"/>
<evidence type="ECO:0000313" key="2">
    <source>
        <dbReference type="Proteomes" id="UP000051530"/>
    </source>
</evidence>
<gene>
    <name evidence="1" type="ORF">M153_310005583</name>
</gene>
<proteinExistence type="predicted"/>
<keyword evidence="2" id="KW-1185">Reference proteome</keyword>
<name>A0A0R0M0N4_9MICR</name>
<organism evidence="1 2">
    <name type="scientific">Pseudoloma neurophilia</name>
    <dbReference type="NCBI Taxonomy" id="146866"/>
    <lineage>
        <taxon>Eukaryota</taxon>
        <taxon>Fungi</taxon>
        <taxon>Fungi incertae sedis</taxon>
        <taxon>Microsporidia</taxon>
        <taxon>Pseudoloma</taxon>
    </lineage>
</organism>
<comment type="caution">
    <text evidence="1">The sequence shown here is derived from an EMBL/GenBank/DDBJ whole genome shotgun (WGS) entry which is preliminary data.</text>
</comment>
<protein>
    <submittedName>
        <fullName evidence="1">Uncharacterized protein</fullName>
    </submittedName>
</protein>
<sequence>MKNYDIFKIMYFFDWIDSLKLNQIVFTKIDSIRLTHFIKT</sequence>